<accession>A0AAW2KEE3</accession>
<proteinExistence type="predicted"/>
<organism evidence="2">
    <name type="scientific">Sesamum calycinum</name>
    <dbReference type="NCBI Taxonomy" id="2727403"/>
    <lineage>
        <taxon>Eukaryota</taxon>
        <taxon>Viridiplantae</taxon>
        <taxon>Streptophyta</taxon>
        <taxon>Embryophyta</taxon>
        <taxon>Tracheophyta</taxon>
        <taxon>Spermatophyta</taxon>
        <taxon>Magnoliopsida</taxon>
        <taxon>eudicotyledons</taxon>
        <taxon>Gunneridae</taxon>
        <taxon>Pentapetalae</taxon>
        <taxon>asterids</taxon>
        <taxon>lamiids</taxon>
        <taxon>Lamiales</taxon>
        <taxon>Pedaliaceae</taxon>
        <taxon>Sesamum</taxon>
    </lineage>
</organism>
<dbReference type="AlphaFoldDB" id="A0AAW2KEE3"/>
<name>A0AAW2KEE3_9LAMI</name>
<dbReference type="Gene3D" id="3.60.10.10">
    <property type="entry name" value="Endonuclease/exonuclease/phosphatase"/>
    <property type="match status" value="1"/>
</dbReference>
<feature type="domain" description="DUF4283" evidence="1">
    <location>
        <begin position="277"/>
        <end position="316"/>
    </location>
</feature>
<dbReference type="Pfam" id="PF14111">
    <property type="entry name" value="DUF4283"/>
    <property type="match status" value="1"/>
</dbReference>
<comment type="caution">
    <text evidence="2">The sequence shown here is derived from an EMBL/GenBank/DDBJ whole genome shotgun (WGS) entry which is preliminary data.</text>
</comment>
<dbReference type="PANTHER" id="PTHR31286">
    <property type="entry name" value="GLYCINE-RICH CELL WALL STRUCTURAL PROTEIN 1.8-LIKE"/>
    <property type="match status" value="1"/>
</dbReference>
<dbReference type="InterPro" id="IPR040256">
    <property type="entry name" value="At4g02000-like"/>
</dbReference>
<reference evidence="2" key="1">
    <citation type="submission" date="2020-06" db="EMBL/GenBank/DDBJ databases">
        <authorList>
            <person name="Li T."/>
            <person name="Hu X."/>
            <person name="Zhang T."/>
            <person name="Song X."/>
            <person name="Zhang H."/>
            <person name="Dai N."/>
            <person name="Sheng W."/>
            <person name="Hou X."/>
            <person name="Wei L."/>
        </authorList>
    </citation>
    <scope>NUCLEOTIDE SEQUENCE</scope>
    <source>
        <strain evidence="2">KEN8</strain>
        <tissue evidence="2">Leaf</tissue>
    </source>
</reference>
<dbReference type="InterPro" id="IPR036691">
    <property type="entry name" value="Endo/exonu/phosph_ase_sf"/>
</dbReference>
<dbReference type="InterPro" id="IPR025558">
    <property type="entry name" value="DUF4283"/>
</dbReference>
<dbReference type="PANTHER" id="PTHR31286:SF180">
    <property type="entry name" value="OS10G0362600 PROTEIN"/>
    <property type="match status" value="1"/>
</dbReference>
<dbReference type="SUPFAM" id="SSF56219">
    <property type="entry name" value="DNase I-like"/>
    <property type="match status" value="1"/>
</dbReference>
<evidence type="ECO:0000259" key="1">
    <source>
        <dbReference type="Pfam" id="PF14111"/>
    </source>
</evidence>
<reference evidence="2" key="2">
    <citation type="journal article" date="2024" name="Plant">
        <title>Genomic evolution and insights into agronomic trait innovations of Sesamum species.</title>
        <authorList>
            <person name="Miao H."/>
            <person name="Wang L."/>
            <person name="Qu L."/>
            <person name="Liu H."/>
            <person name="Sun Y."/>
            <person name="Le M."/>
            <person name="Wang Q."/>
            <person name="Wei S."/>
            <person name="Zheng Y."/>
            <person name="Lin W."/>
            <person name="Duan Y."/>
            <person name="Cao H."/>
            <person name="Xiong S."/>
            <person name="Wang X."/>
            <person name="Wei L."/>
            <person name="Li C."/>
            <person name="Ma Q."/>
            <person name="Ju M."/>
            <person name="Zhao R."/>
            <person name="Li G."/>
            <person name="Mu C."/>
            <person name="Tian Q."/>
            <person name="Mei H."/>
            <person name="Zhang T."/>
            <person name="Gao T."/>
            <person name="Zhang H."/>
        </authorList>
    </citation>
    <scope>NUCLEOTIDE SEQUENCE</scope>
    <source>
        <strain evidence="2">KEN8</strain>
    </source>
</reference>
<protein>
    <recommendedName>
        <fullName evidence="1">DUF4283 domain-containing protein</fullName>
    </recommendedName>
</protein>
<gene>
    <name evidence="2" type="ORF">Scaly_2988700</name>
</gene>
<sequence length="950" mass="108105">MDSHTNSLSPLTHTTPHDTHTTTADLLLADSCGGPNGGNDAAAVNDEGTDPMERLHAEFNFKEFLLLANRVIDEGDHGSLEALEDLKARWYAKFGEDHSDDRPRSSVGLRLILSRSLSPFRQIMIETLPTSVASAVPEPLLTLPPAVDTIANPSPMVPHAPLLLEPPPPARVSLMQPRVSSELEAVPHVVPPATSTASVLGFVNPRLRQKSGLSSSTPNGILFGNIPLNSCYSPISSVEKMDASFNNSTQKTLSYVPPTIQNGETWPNVKRVTTTINGFYFFQFNDEKAMEEILEGGPWLFQGQPIVLQRWEPGMALRKHKHTEVPIWMKLCHLPVEFWTEEGLSVVASGIGKPLYPDTITKACTRLNFTCVCIMMDISLKLSRHIVIMAPRMMVLRPRARRKLSKLCRILNRILIRRLRPLWYLAHRFPDYSSPGNRIWIAWMTMKLMLSAIDEQWLVLGDFNAIIDMSEVCGYSGDIRQAMEEFRACLTDTNLITLPVQGCTFTWHNNNENDRSLWRRLDHMLLNDKWLEGWPDSSYLSLTPRTFDHSPLVLCGSSSPPHIVGTSMFAVTRKLKALNPMFPEQRTRKGDLDQNVKLAAEFLASAQTVLHLDQHNPLLIKLEYCCRRVYLKAVKLEQCMLQQRAKIQWHKGEDQCTQVFFRKVARRRAAKRIFQITTAEGQVCTDYQCIIDEFVSYYQTLLGGERRTRWLDIGYLRPCARHILTDAEDSQLVTPITREEVKEAFFDIAEDKSPSKADTWSLDLFKRGLHAFASLSGLCANPSKSQFILSKSAQGDRDTLLQVLDFQEGCLSGVISRIEKMMRNFLWKDSSQIVYTKVAWSQVCILVDENGQGPFKIPHNTFICGLQFKCLSIIIRNVRVPWLNRSWDRDVEWAARKWRGRHVINATYRALLASLIYHVWQEQNKRKFQQTERTLAIVAAIVMEEIRLRI</sequence>
<evidence type="ECO:0000313" key="2">
    <source>
        <dbReference type="EMBL" id="KAL0305345.1"/>
    </source>
</evidence>
<dbReference type="EMBL" id="JACGWM010000389">
    <property type="protein sequence ID" value="KAL0305345.1"/>
    <property type="molecule type" value="Genomic_DNA"/>
</dbReference>